<feature type="signal peptide" evidence="1">
    <location>
        <begin position="1"/>
        <end position="25"/>
    </location>
</feature>
<dbReference type="PROSITE" id="PS50222">
    <property type="entry name" value="EF_HAND_2"/>
    <property type="match status" value="2"/>
</dbReference>
<keyword evidence="1" id="KW-0732">Signal</keyword>
<dbReference type="Pfam" id="PF13202">
    <property type="entry name" value="EF-hand_5"/>
    <property type="match status" value="2"/>
</dbReference>
<evidence type="ECO:0000313" key="3">
    <source>
        <dbReference type="EMBL" id="MDY0872780.1"/>
    </source>
</evidence>
<dbReference type="EMBL" id="JAXCLX010000002">
    <property type="protein sequence ID" value="MDY0872780.1"/>
    <property type="molecule type" value="Genomic_DNA"/>
</dbReference>
<evidence type="ECO:0000256" key="1">
    <source>
        <dbReference type="SAM" id="SignalP"/>
    </source>
</evidence>
<dbReference type="PROSITE" id="PS00018">
    <property type="entry name" value="EF_HAND_1"/>
    <property type="match status" value="1"/>
</dbReference>
<dbReference type="RefSeq" id="WP_320501254.1">
    <property type="nucleotide sequence ID" value="NZ_JAXCLX010000002.1"/>
</dbReference>
<comment type="caution">
    <text evidence="3">The sequence shown here is derived from an EMBL/GenBank/DDBJ whole genome shotgun (WGS) entry which is preliminary data.</text>
</comment>
<evidence type="ECO:0000259" key="2">
    <source>
        <dbReference type="PROSITE" id="PS50222"/>
    </source>
</evidence>
<protein>
    <submittedName>
        <fullName evidence="3">EF-hand domain-containing protein</fullName>
    </submittedName>
</protein>
<accession>A0ABU5E0R5</accession>
<keyword evidence="4" id="KW-1185">Reference proteome</keyword>
<evidence type="ECO:0000313" key="4">
    <source>
        <dbReference type="Proteomes" id="UP001271769"/>
    </source>
</evidence>
<dbReference type="InterPro" id="IPR018247">
    <property type="entry name" value="EF_Hand_1_Ca_BS"/>
</dbReference>
<dbReference type="SUPFAM" id="SSF47473">
    <property type="entry name" value="EF-hand"/>
    <property type="match status" value="1"/>
</dbReference>
<organism evidence="3 4">
    <name type="scientific">Dongia rigui</name>
    <dbReference type="NCBI Taxonomy" id="940149"/>
    <lineage>
        <taxon>Bacteria</taxon>
        <taxon>Pseudomonadati</taxon>
        <taxon>Pseudomonadota</taxon>
        <taxon>Alphaproteobacteria</taxon>
        <taxon>Rhodospirillales</taxon>
        <taxon>Dongiaceae</taxon>
        <taxon>Dongia</taxon>
    </lineage>
</organism>
<dbReference type="Proteomes" id="UP001271769">
    <property type="component" value="Unassembled WGS sequence"/>
</dbReference>
<feature type="domain" description="EF-hand" evidence="2">
    <location>
        <begin position="45"/>
        <end position="80"/>
    </location>
</feature>
<dbReference type="InterPro" id="IPR002048">
    <property type="entry name" value="EF_hand_dom"/>
</dbReference>
<proteinExistence type="predicted"/>
<gene>
    <name evidence="3" type="ORF">SMD31_12630</name>
</gene>
<reference evidence="3 4" key="1">
    <citation type="journal article" date="2013" name="Antonie Van Leeuwenhoek">
        <title>Dongia rigui sp. nov., isolated from freshwater of a large wetland in Korea.</title>
        <authorList>
            <person name="Baik K.S."/>
            <person name="Hwang Y.M."/>
            <person name="Choi J.S."/>
            <person name="Kwon J."/>
            <person name="Seong C.N."/>
        </authorList>
    </citation>
    <scope>NUCLEOTIDE SEQUENCE [LARGE SCALE GENOMIC DNA]</scope>
    <source>
        <strain evidence="3 4">04SU4-P</strain>
    </source>
</reference>
<dbReference type="InterPro" id="IPR011992">
    <property type="entry name" value="EF-hand-dom_pair"/>
</dbReference>
<sequence>MLKRARRTGRIAVAGILLSVGVAQAQEDPFMPGVIGAESGMSAIDFDSARMSFFNEADTNGDLQLSPQEMSEAMAHGGSPLFQGVDIDGNGLISLDEYMQSGNDLFDRLDADGDGTLTSGEM</sequence>
<dbReference type="Gene3D" id="1.10.238.10">
    <property type="entry name" value="EF-hand"/>
    <property type="match status" value="1"/>
</dbReference>
<name>A0ABU5E0R5_9PROT</name>
<feature type="chain" id="PRO_5047455642" evidence="1">
    <location>
        <begin position="26"/>
        <end position="122"/>
    </location>
</feature>
<feature type="domain" description="EF-hand" evidence="2">
    <location>
        <begin position="97"/>
        <end position="122"/>
    </location>
</feature>